<evidence type="ECO:0000259" key="1">
    <source>
        <dbReference type="Pfam" id="PF00583"/>
    </source>
</evidence>
<dbReference type="SUPFAM" id="SSF55729">
    <property type="entry name" value="Acyl-CoA N-acyltransferases (Nat)"/>
    <property type="match status" value="1"/>
</dbReference>
<sequence>MEQYFGTDIQIRLQRRADEYTKWMYSTAGACHPGRCLGCDDPDILGWDVIFEHLKRDGRFGFRMIPANTIDVVRGKLEKEGFGISFWNVFTGTATHILKATENLGSKALPEDLSFIPETELHNPELIKEVQIFLSDNGIPPVSGLMLSGQSVKSSTKVLRKSCGKIVAMAYGYFAHNDHSRHNKTGWGGLVAVDADYRGKGLGILVNASMLRECIRKLGAKGFYEQVSVKNKISQQMVERCGLTIDTTVLCGIATSTEAGFKLWGQ</sequence>
<organism evidence="2 3">
    <name type="scientific">Kiloniella antarctica</name>
    <dbReference type="NCBI Taxonomy" id="1550907"/>
    <lineage>
        <taxon>Bacteria</taxon>
        <taxon>Pseudomonadati</taxon>
        <taxon>Pseudomonadota</taxon>
        <taxon>Alphaproteobacteria</taxon>
        <taxon>Rhodospirillales</taxon>
        <taxon>Kiloniellaceae</taxon>
        <taxon>Kiloniella</taxon>
    </lineage>
</organism>
<keyword evidence="2" id="KW-0808">Transferase</keyword>
<gene>
    <name evidence="2" type="ORF">ACFSKO_03500</name>
</gene>
<dbReference type="EMBL" id="JBHUII010000001">
    <property type="protein sequence ID" value="MFD2204657.1"/>
    <property type="molecule type" value="Genomic_DNA"/>
</dbReference>
<dbReference type="Proteomes" id="UP001597294">
    <property type="component" value="Unassembled WGS sequence"/>
</dbReference>
<dbReference type="EC" id="2.3.-.-" evidence="2"/>
<feature type="domain" description="N-acetyltransferase" evidence="1">
    <location>
        <begin position="164"/>
        <end position="242"/>
    </location>
</feature>
<protein>
    <submittedName>
        <fullName evidence="2">GNAT family N-acetyltransferase</fullName>
        <ecNumber evidence="2">2.3.-.-</ecNumber>
    </submittedName>
</protein>
<comment type="caution">
    <text evidence="2">The sequence shown here is derived from an EMBL/GenBank/DDBJ whole genome shotgun (WGS) entry which is preliminary data.</text>
</comment>
<dbReference type="GO" id="GO:0016746">
    <property type="term" value="F:acyltransferase activity"/>
    <property type="evidence" value="ECO:0007669"/>
    <property type="project" value="UniProtKB-KW"/>
</dbReference>
<dbReference type="InterPro" id="IPR016181">
    <property type="entry name" value="Acyl_CoA_acyltransferase"/>
</dbReference>
<keyword evidence="2" id="KW-0012">Acyltransferase</keyword>
<dbReference type="CDD" id="cd04301">
    <property type="entry name" value="NAT_SF"/>
    <property type="match status" value="1"/>
</dbReference>
<dbReference type="Pfam" id="PF00583">
    <property type="entry name" value="Acetyltransf_1"/>
    <property type="match status" value="1"/>
</dbReference>
<evidence type="ECO:0000313" key="3">
    <source>
        <dbReference type="Proteomes" id="UP001597294"/>
    </source>
</evidence>
<name>A0ABW5BEX7_9PROT</name>
<reference evidence="3" key="1">
    <citation type="journal article" date="2019" name="Int. J. Syst. Evol. Microbiol.">
        <title>The Global Catalogue of Microorganisms (GCM) 10K type strain sequencing project: providing services to taxonomists for standard genome sequencing and annotation.</title>
        <authorList>
            <consortium name="The Broad Institute Genomics Platform"/>
            <consortium name="The Broad Institute Genome Sequencing Center for Infectious Disease"/>
            <person name="Wu L."/>
            <person name="Ma J."/>
        </authorList>
    </citation>
    <scope>NUCLEOTIDE SEQUENCE [LARGE SCALE GENOMIC DNA]</scope>
    <source>
        <strain evidence="3">CGMCC 4.7192</strain>
    </source>
</reference>
<dbReference type="RefSeq" id="WP_380248456.1">
    <property type="nucleotide sequence ID" value="NZ_JBHUII010000001.1"/>
</dbReference>
<dbReference type="Gene3D" id="3.40.630.30">
    <property type="match status" value="1"/>
</dbReference>
<dbReference type="InterPro" id="IPR000182">
    <property type="entry name" value="GNAT_dom"/>
</dbReference>
<keyword evidence="3" id="KW-1185">Reference proteome</keyword>
<proteinExistence type="predicted"/>
<evidence type="ECO:0000313" key="2">
    <source>
        <dbReference type="EMBL" id="MFD2204657.1"/>
    </source>
</evidence>
<accession>A0ABW5BEX7</accession>